<sequence>MIKNLFFSLKFSQNFFKNQSYLFSSVGPNDLKGGNVILHQGIYYEIITQRQFRQARAAAFYQVECMNLLTKKMGNLRFPVNAKIEKISLEKKNMLVQYLDKKEVLVVDENYEDKRIDLIHLEEYASLLEPGTELSVYMHQGNVLKVTVPGEIISKLRKAK</sequence>
<dbReference type="Gene3D" id="2.40.50.140">
    <property type="entry name" value="Nucleic acid-binding proteins"/>
    <property type="match status" value="1"/>
</dbReference>
<dbReference type="GO" id="GO:0005737">
    <property type="term" value="C:cytoplasm"/>
    <property type="evidence" value="ECO:0007669"/>
    <property type="project" value="TreeGrafter"/>
</dbReference>
<reference evidence="2 3" key="3">
    <citation type="journal article" date="2016" name="Sci. Rep.">
        <title>Genome-wide diversity and gene expression profiling of Babesia microti isolates identify polymorphic genes that mediate host-pathogen interactions.</title>
        <authorList>
            <person name="Silva J.C."/>
            <person name="Cornillot E."/>
            <person name="McCracken C."/>
            <person name="Usmani-Brown S."/>
            <person name="Dwivedi A."/>
            <person name="Ifeonu O.O."/>
            <person name="Crabtree J."/>
            <person name="Gotia H.T."/>
            <person name="Virji A.Z."/>
            <person name="Reynes C."/>
            <person name="Colinge J."/>
            <person name="Kumar V."/>
            <person name="Lawres L."/>
            <person name="Pazzi J.E."/>
            <person name="Pablo J.V."/>
            <person name="Hung C."/>
            <person name="Brancato J."/>
            <person name="Kumari P."/>
            <person name="Orvis J."/>
            <person name="Tretina K."/>
            <person name="Chibucos M."/>
            <person name="Ott S."/>
            <person name="Sadzewicz L."/>
            <person name="Sengamalay N."/>
            <person name="Shetty A.C."/>
            <person name="Su Q."/>
            <person name="Tallon L."/>
            <person name="Fraser C.M."/>
            <person name="Frutos R."/>
            <person name="Molina D.M."/>
            <person name="Krause P.J."/>
            <person name="Ben Mamoun C."/>
        </authorList>
    </citation>
    <scope>NUCLEOTIDE SEQUENCE [LARGE SCALE GENOMIC DNA]</scope>
    <source>
        <strain evidence="2 3">RI</strain>
    </source>
</reference>
<dbReference type="InterPro" id="IPR014722">
    <property type="entry name" value="Rib_uL2_dom2"/>
</dbReference>
<organism evidence="2 3">
    <name type="scientific">Babesia microti (strain RI)</name>
    <dbReference type="NCBI Taxonomy" id="1133968"/>
    <lineage>
        <taxon>Eukaryota</taxon>
        <taxon>Sar</taxon>
        <taxon>Alveolata</taxon>
        <taxon>Apicomplexa</taxon>
        <taxon>Aconoidasida</taxon>
        <taxon>Piroplasmida</taxon>
        <taxon>Babesiidae</taxon>
        <taxon>Babesia</taxon>
    </lineage>
</organism>
<dbReference type="AlphaFoldDB" id="A0A1R4ABH4"/>
<dbReference type="EMBL" id="LN871598">
    <property type="protein sequence ID" value="SJK86320.1"/>
    <property type="molecule type" value="Genomic_DNA"/>
</dbReference>
<evidence type="ECO:0000313" key="3">
    <source>
        <dbReference type="Proteomes" id="UP000002899"/>
    </source>
</evidence>
<dbReference type="InterPro" id="IPR012340">
    <property type="entry name" value="NA-bd_OB-fold"/>
</dbReference>
<dbReference type="Pfam" id="PF08207">
    <property type="entry name" value="EFP_N"/>
    <property type="match status" value="1"/>
</dbReference>
<dbReference type="SUPFAM" id="SSF50249">
    <property type="entry name" value="Nucleic acid-binding proteins"/>
    <property type="match status" value="1"/>
</dbReference>
<accession>A0A1R4ABH4</accession>
<dbReference type="SUPFAM" id="SSF50104">
    <property type="entry name" value="Translation proteins SH3-like domain"/>
    <property type="match status" value="1"/>
</dbReference>
<protein>
    <recommendedName>
        <fullName evidence="1">Translation elongation factor KOW-like domain-containing protein</fullName>
    </recommendedName>
</protein>
<dbReference type="GeneID" id="24424873"/>
<evidence type="ECO:0000313" key="2">
    <source>
        <dbReference type="EMBL" id="SJK86320.1"/>
    </source>
</evidence>
<dbReference type="Gene3D" id="2.30.30.30">
    <property type="match status" value="1"/>
</dbReference>
<dbReference type="PANTHER" id="PTHR30053">
    <property type="entry name" value="ELONGATION FACTOR P"/>
    <property type="match status" value="1"/>
</dbReference>
<dbReference type="VEuPathDB" id="PiroplasmaDB:BMR1_03g01195"/>
<dbReference type="GO" id="GO:0003746">
    <property type="term" value="F:translation elongation factor activity"/>
    <property type="evidence" value="ECO:0007669"/>
    <property type="project" value="TreeGrafter"/>
</dbReference>
<reference evidence="2 3" key="1">
    <citation type="journal article" date="2012" name="Nucleic Acids Res.">
        <title>Sequencing of the smallest Apicomplexan genome from the human pathogen Babesia microti.</title>
        <authorList>
            <person name="Cornillot E."/>
            <person name="Hadj-Kaddour K."/>
            <person name="Dassouli A."/>
            <person name="Noel B."/>
            <person name="Ranwez V."/>
            <person name="Vacherie B."/>
            <person name="Augagneur Y."/>
            <person name="Bres V."/>
            <person name="Duclos A."/>
            <person name="Randazzo S."/>
            <person name="Carcy B."/>
            <person name="Debierre-Grockiego F."/>
            <person name="Delbecq S."/>
            <person name="Moubri-Menage K."/>
            <person name="Shams-Eldin H."/>
            <person name="Usmani-Brown S."/>
            <person name="Bringaud F."/>
            <person name="Wincker P."/>
            <person name="Vivares C.P."/>
            <person name="Schwarz R.T."/>
            <person name="Schetters T.P."/>
            <person name="Krause P.J."/>
            <person name="Gorenflot A."/>
            <person name="Berry V."/>
            <person name="Barbe V."/>
            <person name="Ben Mamoun C."/>
        </authorList>
    </citation>
    <scope>NUCLEOTIDE SEQUENCE [LARGE SCALE GENOMIC DNA]</scope>
    <source>
        <strain evidence="2 3">RI</strain>
    </source>
</reference>
<keyword evidence="3" id="KW-1185">Reference proteome</keyword>
<dbReference type="InterPro" id="IPR008991">
    <property type="entry name" value="Translation_prot_SH3-like_sf"/>
</dbReference>
<name>A0A1R4ABH4_BABMR</name>
<reference evidence="2 3" key="2">
    <citation type="journal article" date="2013" name="PLoS ONE">
        <title>Whole genome mapping and re-organization of the nuclear and mitochondrial genomes of Babesia microti isolates.</title>
        <authorList>
            <person name="Cornillot E."/>
            <person name="Dassouli A."/>
            <person name="Garg A."/>
            <person name="Pachikara N."/>
            <person name="Randazzo S."/>
            <person name="Depoix D."/>
            <person name="Carcy B."/>
            <person name="Delbecq S."/>
            <person name="Frutos R."/>
            <person name="Silva J.C."/>
            <person name="Sutton R."/>
            <person name="Krause P.J."/>
            <person name="Mamoun C.B."/>
        </authorList>
    </citation>
    <scope>NUCLEOTIDE SEQUENCE [LARGE SCALE GENOMIC DNA]</scope>
    <source>
        <strain evidence="2 3">RI</strain>
    </source>
</reference>
<feature type="domain" description="Translation elongation factor KOW-like" evidence="1">
    <location>
        <begin position="29"/>
        <end position="79"/>
    </location>
</feature>
<proteinExistence type="predicted"/>
<dbReference type="KEGG" id="bmic:BMR1_03g01195"/>
<dbReference type="InterPro" id="IPR013185">
    <property type="entry name" value="Transl_elong_KOW-like"/>
</dbReference>
<evidence type="ECO:0000259" key="1">
    <source>
        <dbReference type="Pfam" id="PF08207"/>
    </source>
</evidence>
<dbReference type="PANTHER" id="PTHR30053:SF14">
    <property type="entry name" value="TRANSLATION ELONGATION FACTOR KOW-LIKE DOMAIN-CONTAINING PROTEIN"/>
    <property type="match status" value="1"/>
</dbReference>
<dbReference type="InterPro" id="IPR020599">
    <property type="entry name" value="Transl_elong_fac_P/YeiP"/>
</dbReference>
<dbReference type="OrthoDB" id="10259892at2759"/>
<dbReference type="RefSeq" id="XP_021338492.1">
    <property type="nucleotide sequence ID" value="XM_021481909.1"/>
</dbReference>
<dbReference type="Proteomes" id="UP000002899">
    <property type="component" value="Chromosome III"/>
</dbReference>